<protein>
    <submittedName>
        <fullName evidence="1">Putative secreted peptide</fullName>
    </submittedName>
</protein>
<evidence type="ECO:0000313" key="1">
    <source>
        <dbReference type="EMBL" id="MBW33226.1"/>
    </source>
</evidence>
<name>A0A2M3ZXC9_9DIPT</name>
<accession>A0A2M3ZXC9</accession>
<sequence length="133" mass="13699">MLSSSDRSIVAFGSKYWPVAAGAAAAAAVSVVSANDAGRASSSGAAPGESGVPPLRRSFSSSAFSSLMMLRSSKEAVGEKGSAPWVSSCATSAWMWVGLSWAVLLRKRALALLTFPPATSTTCRISRSRSLLL</sequence>
<dbReference type="EMBL" id="GGFM01012475">
    <property type="protein sequence ID" value="MBW33226.1"/>
    <property type="molecule type" value="Transcribed_RNA"/>
</dbReference>
<organism evidence="1">
    <name type="scientific">Anopheles braziliensis</name>
    <dbReference type="NCBI Taxonomy" id="58242"/>
    <lineage>
        <taxon>Eukaryota</taxon>
        <taxon>Metazoa</taxon>
        <taxon>Ecdysozoa</taxon>
        <taxon>Arthropoda</taxon>
        <taxon>Hexapoda</taxon>
        <taxon>Insecta</taxon>
        <taxon>Pterygota</taxon>
        <taxon>Neoptera</taxon>
        <taxon>Endopterygota</taxon>
        <taxon>Diptera</taxon>
        <taxon>Nematocera</taxon>
        <taxon>Culicoidea</taxon>
        <taxon>Culicidae</taxon>
        <taxon>Anophelinae</taxon>
        <taxon>Anopheles</taxon>
    </lineage>
</organism>
<reference evidence="1" key="1">
    <citation type="submission" date="2018-01" db="EMBL/GenBank/DDBJ databases">
        <title>An insight into the sialome of Amazonian anophelines.</title>
        <authorList>
            <person name="Ribeiro J.M."/>
            <person name="Scarpassa V."/>
            <person name="Calvo E."/>
        </authorList>
    </citation>
    <scope>NUCLEOTIDE SEQUENCE</scope>
    <source>
        <tissue evidence="1">Salivary glands</tissue>
    </source>
</reference>
<dbReference type="AlphaFoldDB" id="A0A2M3ZXC9"/>
<proteinExistence type="predicted"/>